<evidence type="ECO:0000313" key="6">
    <source>
        <dbReference type="EMBL" id="KXN68338.1"/>
    </source>
</evidence>
<evidence type="ECO:0000256" key="3">
    <source>
        <dbReference type="ARBA" id="ARBA00022833"/>
    </source>
</evidence>
<evidence type="ECO:0000256" key="1">
    <source>
        <dbReference type="ARBA" id="ARBA00022723"/>
    </source>
</evidence>
<proteinExistence type="predicted"/>
<dbReference type="EMBL" id="KQ964582">
    <property type="protein sequence ID" value="KXN68338.1"/>
    <property type="molecule type" value="Genomic_DNA"/>
</dbReference>
<keyword evidence="7" id="KW-1185">Reference proteome</keyword>
<feature type="domain" description="DNL-type" evidence="5">
    <location>
        <begin position="55"/>
        <end position="150"/>
    </location>
</feature>
<dbReference type="Pfam" id="PF05180">
    <property type="entry name" value="zf-DNL"/>
    <property type="match status" value="1"/>
</dbReference>
<keyword evidence="2 4" id="KW-0863">Zinc-finger</keyword>
<keyword evidence="1" id="KW-0479">Metal-binding</keyword>
<organism evidence="6 7">
    <name type="scientific">Conidiobolus coronatus (strain ATCC 28846 / CBS 209.66 / NRRL 28638)</name>
    <name type="common">Delacroixia coronata</name>
    <dbReference type="NCBI Taxonomy" id="796925"/>
    <lineage>
        <taxon>Eukaryota</taxon>
        <taxon>Fungi</taxon>
        <taxon>Fungi incertae sedis</taxon>
        <taxon>Zoopagomycota</taxon>
        <taxon>Entomophthoromycotina</taxon>
        <taxon>Entomophthoromycetes</taxon>
        <taxon>Entomophthorales</taxon>
        <taxon>Ancylistaceae</taxon>
        <taxon>Conidiobolus</taxon>
    </lineage>
</organism>
<dbReference type="PANTHER" id="PTHR20922">
    <property type="entry name" value="DNL-TYPE ZINC FINGER PROTEIN"/>
    <property type="match status" value="1"/>
</dbReference>
<dbReference type="InterPro" id="IPR024158">
    <property type="entry name" value="Mt_import_TIM15"/>
</dbReference>
<dbReference type="OMA" id="SSHIFCK"/>
<evidence type="ECO:0000313" key="7">
    <source>
        <dbReference type="Proteomes" id="UP000070444"/>
    </source>
</evidence>
<evidence type="ECO:0000259" key="5">
    <source>
        <dbReference type="PROSITE" id="PS51501"/>
    </source>
</evidence>
<dbReference type="OrthoDB" id="512667at2759"/>
<dbReference type="InterPro" id="IPR007853">
    <property type="entry name" value="Znf_DNL-typ"/>
</dbReference>
<sequence>MNRFTPLLKLSIRQNLRHAMPNICPRLSITAISSRKFTTYKPILEHSHQHQQENPAQGKMLIAFTCKVCNHRTHKTFSKKAYTEGVVLIQCPSCENRHLIADNLGWFRDNKVNIEDLMNEKGEDVKFVKGNGDLLADEWVPNVVGEENEKVERLKVLEAEKSKEKKAEESKE</sequence>
<dbReference type="GO" id="GO:0006457">
    <property type="term" value="P:protein folding"/>
    <property type="evidence" value="ECO:0007669"/>
    <property type="project" value="TreeGrafter"/>
</dbReference>
<dbReference type="GO" id="GO:0008270">
    <property type="term" value="F:zinc ion binding"/>
    <property type="evidence" value="ECO:0007669"/>
    <property type="project" value="UniProtKB-KW"/>
</dbReference>
<accession>A0A137P049</accession>
<dbReference type="Proteomes" id="UP000070444">
    <property type="component" value="Unassembled WGS sequence"/>
</dbReference>
<dbReference type="GO" id="GO:0005739">
    <property type="term" value="C:mitochondrion"/>
    <property type="evidence" value="ECO:0007669"/>
    <property type="project" value="TreeGrafter"/>
</dbReference>
<evidence type="ECO:0000256" key="4">
    <source>
        <dbReference type="PROSITE-ProRule" id="PRU00834"/>
    </source>
</evidence>
<name>A0A137P049_CONC2</name>
<gene>
    <name evidence="6" type="ORF">CONCODRAFT_79789</name>
</gene>
<evidence type="ECO:0000256" key="2">
    <source>
        <dbReference type="ARBA" id="ARBA00022771"/>
    </source>
</evidence>
<protein>
    <submittedName>
        <fullName evidence="6">Zf-DNL-domain-containing protein</fullName>
    </submittedName>
</protein>
<dbReference type="STRING" id="796925.A0A137P049"/>
<dbReference type="AlphaFoldDB" id="A0A137P049"/>
<dbReference type="GO" id="GO:0050821">
    <property type="term" value="P:protein stabilization"/>
    <property type="evidence" value="ECO:0007669"/>
    <property type="project" value="TreeGrafter"/>
</dbReference>
<dbReference type="GO" id="GO:0051087">
    <property type="term" value="F:protein-folding chaperone binding"/>
    <property type="evidence" value="ECO:0007669"/>
    <property type="project" value="TreeGrafter"/>
</dbReference>
<keyword evidence="3" id="KW-0862">Zinc</keyword>
<dbReference type="PANTHER" id="PTHR20922:SF13">
    <property type="entry name" value="DNL-TYPE ZINC FINGER PROTEIN"/>
    <property type="match status" value="1"/>
</dbReference>
<reference evidence="6 7" key="1">
    <citation type="journal article" date="2015" name="Genome Biol. Evol.">
        <title>Phylogenomic analyses indicate that early fungi evolved digesting cell walls of algal ancestors of land plants.</title>
        <authorList>
            <person name="Chang Y."/>
            <person name="Wang S."/>
            <person name="Sekimoto S."/>
            <person name="Aerts A.L."/>
            <person name="Choi C."/>
            <person name="Clum A."/>
            <person name="LaButti K.M."/>
            <person name="Lindquist E.A."/>
            <person name="Yee Ngan C."/>
            <person name="Ohm R.A."/>
            <person name="Salamov A.A."/>
            <person name="Grigoriev I.V."/>
            <person name="Spatafora J.W."/>
            <person name="Berbee M.L."/>
        </authorList>
    </citation>
    <scope>NUCLEOTIDE SEQUENCE [LARGE SCALE GENOMIC DNA]</scope>
    <source>
        <strain evidence="6 7">NRRL 28638</strain>
    </source>
</reference>
<dbReference type="PROSITE" id="PS51501">
    <property type="entry name" value="ZF_DNL"/>
    <property type="match status" value="1"/>
</dbReference>
<dbReference type="GO" id="GO:0030150">
    <property type="term" value="P:protein import into mitochondrial matrix"/>
    <property type="evidence" value="ECO:0007669"/>
    <property type="project" value="TreeGrafter"/>
</dbReference>